<proteinExistence type="predicted"/>
<comment type="caution">
    <text evidence="1">The sequence shown here is derived from an EMBL/GenBank/DDBJ whole genome shotgun (WGS) entry which is preliminary data.</text>
</comment>
<evidence type="ECO:0000313" key="2">
    <source>
        <dbReference type="Proteomes" id="UP001159427"/>
    </source>
</evidence>
<protein>
    <submittedName>
        <fullName evidence="1">Uncharacterized protein</fullName>
    </submittedName>
</protein>
<gene>
    <name evidence="1" type="ORF">PEVE_00035028</name>
</gene>
<keyword evidence="2" id="KW-1185">Reference proteome</keyword>
<organism evidence="1 2">
    <name type="scientific">Porites evermanni</name>
    <dbReference type="NCBI Taxonomy" id="104178"/>
    <lineage>
        <taxon>Eukaryota</taxon>
        <taxon>Metazoa</taxon>
        <taxon>Cnidaria</taxon>
        <taxon>Anthozoa</taxon>
        <taxon>Hexacorallia</taxon>
        <taxon>Scleractinia</taxon>
        <taxon>Fungiina</taxon>
        <taxon>Poritidae</taxon>
        <taxon>Porites</taxon>
    </lineage>
</organism>
<dbReference type="Proteomes" id="UP001159427">
    <property type="component" value="Unassembled WGS sequence"/>
</dbReference>
<reference evidence="1 2" key="1">
    <citation type="submission" date="2022-05" db="EMBL/GenBank/DDBJ databases">
        <authorList>
            <consortium name="Genoscope - CEA"/>
            <person name="William W."/>
        </authorList>
    </citation>
    <scope>NUCLEOTIDE SEQUENCE [LARGE SCALE GENOMIC DNA]</scope>
</reference>
<accession>A0ABN8MGR0</accession>
<evidence type="ECO:0000313" key="1">
    <source>
        <dbReference type="EMBL" id="CAH3028847.1"/>
    </source>
</evidence>
<sequence>MSALPGGVVLLGDGRSDSPGHCAKYGAFTVIEKRVNKVLDVQLVQKIDALAKQKDCEDAGL</sequence>
<dbReference type="EMBL" id="CALNXI010000538">
    <property type="protein sequence ID" value="CAH3028847.1"/>
    <property type="molecule type" value="Genomic_DNA"/>
</dbReference>
<name>A0ABN8MGR0_9CNID</name>
<dbReference type="PANTHER" id="PTHR31751">
    <property type="entry name" value="SI:CH211-108C17.2-RELATED-RELATED"/>
    <property type="match status" value="1"/>
</dbReference>
<dbReference type="PANTHER" id="PTHR31751:SF42">
    <property type="entry name" value="PROTEIN CBG10204"/>
    <property type="match status" value="1"/>
</dbReference>